<dbReference type="AlphaFoldDB" id="A0A086TJM1"/>
<keyword evidence="1" id="KW-0732">Signal</keyword>
<feature type="chain" id="PRO_5001815810" description="Ricin B lectin domain-containing protein" evidence="1">
    <location>
        <begin position="24"/>
        <end position="183"/>
    </location>
</feature>
<dbReference type="Gene3D" id="2.80.10.50">
    <property type="match status" value="1"/>
</dbReference>
<reference evidence="2 3" key="1">
    <citation type="submission" date="2011-02" db="EMBL/GenBank/DDBJ databases">
        <title>The Genome Sequence of Mortierella verticillata NRRL 6337.</title>
        <authorList>
            <consortium name="The Broad Institute Genome Sequencing Platform"/>
            <person name="Russ C."/>
            <person name="Cuomo C."/>
            <person name="Burger G."/>
            <person name="Gray M.W."/>
            <person name="Holland P.W.H."/>
            <person name="King N."/>
            <person name="Lang F.B.F."/>
            <person name="Roger A.J."/>
            <person name="Ruiz-Trillo I."/>
            <person name="Young S.K."/>
            <person name="Zeng Q."/>
            <person name="Gargeya S."/>
            <person name="Alvarado L."/>
            <person name="Berlin A."/>
            <person name="Chapman S.B."/>
            <person name="Chen Z."/>
            <person name="Freedman E."/>
            <person name="Gellesch M."/>
            <person name="Goldberg J."/>
            <person name="Griggs A."/>
            <person name="Gujja S."/>
            <person name="Heilman E."/>
            <person name="Heiman D."/>
            <person name="Howarth C."/>
            <person name="Mehta T."/>
            <person name="Neiman D."/>
            <person name="Pearson M."/>
            <person name="Roberts A."/>
            <person name="Saif S."/>
            <person name="Shea T."/>
            <person name="Shenoy N."/>
            <person name="Sisk P."/>
            <person name="Stolte C."/>
            <person name="Sykes S."/>
            <person name="White J."/>
            <person name="Yandava C."/>
            <person name="Haas B."/>
            <person name="Nusbaum C."/>
            <person name="Birren B."/>
        </authorList>
    </citation>
    <scope>NUCLEOTIDE SEQUENCE [LARGE SCALE GENOMIC DNA]</scope>
    <source>
        <strain evidence="2 3">NRRL 6337</strain>
    </source>
</reference>
<organism evidence="2 3">
    <name type="scientific">Podila verticillata NRRL 6337</name>
    <dbReference type="NCBI Taxonomy" id="1069443"/>
    <lineage>
        <taxon>Eukaryota</taxon>
        <taxon>Fungi</taxon>
        <taxon>Fungi incertae sedis</taxon>
        <taxon>Mucoromycota</taxon>
        <taxon>Mortierellomycotina</taxon>
        <taxon>Mortierellomycetes</taxon>
        <taxon>Mortierellales</taxon>
        <taxon>Mortierellaceae</taxon>
        <taxon>Podila</taxon>
    </lineage>
</organism>
<evidence type="ECO:0000256" key="1">
    <source>
        <dbReference type="SAM" id="SignalP"/>
    </source>
</evidence>
<dbReference type="OrthoDB" id="2358878at2759"/>
<evidence type="ECO:0008006" key="4">
    <source>
        <dbReference type="Google" id="ProtNLM"/>
    </source>
</evidence>
<accession>A0A086TJM1</accession>
<dbReference type="EMBL" id="KN042433">
    <property type="protein sequence ID" value="KFH62148.1"/>
    <property type="molecule type" value="Genomic_DNA"/>
</dbReference>
<dbReference type="InterPro" id="IPR035992">
    <property type="entry name" value="Ricin_B-like_lectins"/>
</dbReference>
<sequence length="183" mass="20739">MFSLRATFLIYMALSILHVCISAQYLSKVINYQYQGQALDGSKDRGVVGYHINYDTNYGSWAVVAVGGNQITLKNGESGLYLRPDSEQEGKRVTVGTEPYNWQQFPVPGGWYQIATNDGRYVLRLTDVSDYSPVVLQGATYKGQDSQWGYEPVGNVPQSQPDCSQRRIFYKKMHRKIMNQNFA</sequence>
<dbReference type="SUPFAM" id="SSF50370">
    <property type="entry name" value="Ricin B-like lectins"/>
    <property type="match status" value="1"/>
</dbReference>
<evidence type="ECO:0000313" key="2">
    <source>
        <dbReference type="EMBL" id="KFH62148.1"/>
    </source>
</evidence>
<name>A0A086TJM1_9FUNG</name>
<evidence type="ECO:0000313" key="3">
    <source>
        <dbReference type="Proteomes" id="UP000243308"/>
    </source>
</evidence>
<keyword evidence="3" id="KW-1185">Reference proteome</keyword>
<dbReference type="Proteomes" id="UP000243308">
    <property type="component" value="Unassembled WGS sequence"/>
</dbReference>
<feature type="signal peptide" evidence="1">
    <location>
        <begin position="1"/>
        <end position="23"/>
    </location>
</feature>
<gene>
    <name evidence="2" type="ORF">MVEG_11787</name>
</gene>
<protein>
    <recommendedName>
        <fullName evidence="4">Ricin B lectin domain-containing protein</fullName>
    </recommendedName>
</protein>
<proteinExistence type="predicted"/>